<organism evidence="1 2">
    <name type="scientific">Lachnellula subtilissima</name>
    <dbReference type="NCBI Taxonomy" id="602034"/>
    <lineage>
        <taxon>Eukaryota</taxon>
        <taxon>Fungi</taxon>
        <taxon>Dikarya</taxon>
        <taxon>Ascomycota</taxon>
        <taxon>Pezizomycotina</taxon>
        <taxon>Leotiomycetes</taxon>
        <taxon>Helotiales</taxon>
        <taxon>Lachnaceae</taxon>
        <taxon>Lachnellula</taxon>
    </lineage>
</organism>
<reference evidence="1 2" key="1">
    <citation type="submission" date="2018-05" db="EMBL/GenBank/DDBJ databases">
        <title>Genome sequencing and assembly of the regulated plant pathogen Lachnellula willkommii and related sister species for the development of diagnostic species identification markers.</title>
        <authorList>
            <person name="Giroux E."/>
            <person name="Bilodeau G."/>
        </authorList>
    </citation>
    <scope>NUCLEOTIDE SEQUENCE [LARGE SCALE GENOMIC DNA]</scope>
    <source>
        <strain evidence="1 2">CBS 197.66</strain>
    </source>
</reference>
<keyword evidence="2" id="KW-1185">Reference proteome</keyword>
<dbReference type="Proteomes" id="UP000462212">
    <property type="component" value="Unassembled WGS sequence"/>
</dbReference>
<evidence type="ECO:0000313" key="2">
    <source>
        <dbReference type="Proteomes" id="UP000462212"/>
    </source>
</evidence>
<gene>
    <name evidence="1" type="ORF">LSUB1_G005401</name>
</gene>
<dbReference type="EMBL" id="QGMJ01000091">
    <property type="protein sequence ID" value="TVY42632.1"/>
    <property type="molecule type" value="Genomic_DNA"/>
</dbReference>
<dbReference type="AlphaFoldDB" id="A0A8H8RXE5"/>
<evidence type="ECO:0000313" key="1">
    <source>
        <dbReference type="EMBL" id="TVY42632.1"/>
    </source>
</evidence>
<protein>
    <submittedName>
        <fullName evidence="1">Uncharacterized protein</fullName>
    </submittedName>
</protein>
<proteinExistence type="predicted"/>
<comment type="caution">
    <text evidence="1">The sequence shown here is derived from an EMBL/GenBank/DDBJ whole genome shotgun (WGS) entry which is preliminary data.</text>
</comment>
<accession>A0A8H8RXE5</accession>
<name>A0A8H8RXE5_9HELO</name>
<sequence length="122" mass="13366">MIQMSPNENSKENELAGFVMLATGASRALEKGNCEGIDVQVGGSREGGGMMVVEVGSPAELVYLRLGYIEVSHVKSASPHSPSQKTFPMIKQIGVVPKDQVSPVDRFFKDGRLFYKDLRQHQ</sequence>
<dbReference type="OrthoDB" id="41532at2759"/>